<dbReference type="Gene3D" id="1.10.8.60">
    <property type="match status" value="2"/>
</dbReference>
<dbReference type="Proteomes" id="UP000832097">
    <property type="component" value="Chromosome"/>
</dbReference>
<dbReference type="InterPro" id="IPR050130">
    <property type="entry name" value="ClpA_ClpB"/>
</dbReference>
<evidence type="ECO:0000259" key="12">
    <source>
        <dbReference type="PROSITE" id="PS51903"/>
    </source>
</evidence>
<evidence type="ECO:0000256" key="9">
    <source>
        <dbReference type="PROSITE-ProRule" id="PRU01251"/>
    </source>
</evidence>
<proteinExistence type="inferred from homology"/>
<dbReference type="InterPro" id="IPR018368">
    <property type="entry name" value="ClpA/B_CS1"/>
</dbReference>
<keyword evidence="14" id="KW-1185">Reference proteome</keyword>
<dbReference type="InterPro" id="IPR003593">
    <property type="entry name" value="AAA+_ATPase"/>
</dbReference>
<name>A0ABY4C147_9MICO</name>
<evidence type="ECO:0000256" key="1">
    <source>
        <dbReference type="ARBA" id="ARBA00008675"/>
    </source>
</evidence>
<dbReference type="InterPro" id="IPR028299">
    <property type="entry name" value="ClpA/B_CS2"/>
</dbReference>
<dbReference type="GO" id="GO:0006508">
    <property type="term" value="P:proteolysis"/>
    <property type="evidence" value="ECO:0007669"/>
    <property type="project" value="UniProtKB-KW"/>
</dbReference>
<dbReference type="GO" id="GO:0008233">
    <property type="term" value="F:peptidase activity"/>
    <property type="evidence" value="ECO:0007669"/>
    <property type="project" value="UniProtKB-KW"/>
</dbReference>
<dbReference type="InterPro" id="IPR027417">
    <property type="entry name" value="P-loop_NTPase"/>
</dbReference>
<evidence type="ECO:0000256" key="5">
    <source>
        <dbReference type="ARBA" id="ARBA00023016"/>
    </source>
</evidence>
<evidence type="ECO:0000256" key="2">
    <source>
        <dbReference type="ARBA" id="ARBA00022737"/>
    </source>
</evidence>
<dbReference type="CDD" id="cd00009">
    <property type="entry name" value="AAA"/>
    <property type="match status" value="1"/>
</dbReference>
<dbReference type="Pfam" id="PF02861">
    <property type="entry name" value="Clp_N"/>
    <property type="match status" value="2"/>
</dbReference>
<dbReference type="PROSITE" id="PS50151">
    <property type="entry name" value="UVR"/>
    <property type="match status" value="1"/>
</dbReference>
<dbReference type="PRINTS" id="PR00300">
    <property type="entry name" value="CLPPROTEASEA"/>
</dbReference>
<dbReference type="Gene3D" id="1.10.1780.10">
    <property type="entry name" value="Clp, N-terminal domain"/>
    <property type="match status" value="1"/>
</dbReference>
<dbReference type="InterPro" id="IPR036628">
    <property type="entry name" value="Clp_N_dom_sf"/>
</dbReference>
<evidence type="ECO:0000256" key="7">
    <source>
        <dbReference type="ARBA" id="ARBA00023186"/>
    </source>
</evidence>
<evidence type="ECO:0000313" key="13">
    <source>
        <dbReference type="EMBL" id="UOE44162.1"/>
    </source>
</evidence>
<dbReference type="InterPro" id="IPR001270">
    <property type="entry name" value="ClpA/B"/>
</dbReference>
<dbReference type="PANTHER" id="PTHR11638">
    <property type="entry name" value="ATP-DEPENDENT CLP PROTEASE"/>
    <property type="match status" value="1"/>
</dbReference>
<comment type="similarity">
    <text evidence="1 10">Belongs to the ClpA/ClpB family.</text>
</comment>
<dbReference type="PANTHER" id="PTHR11638:SF18">
    <property type="entry name" value="HEAT SHOCK PROTEIN 104"/>
    <property type="match status" value="1"/>
</dbReference>
<dbReference type="Gene3D" id="4.10.860.10">
    <property type="entry name" value="UVR domain"/>
    <property type="match status" value="1"/>
</dbReference>
<evidence type="ECO:0000256" key="3">
    <source>
        <dbReference type="ARBA" id="ARBA00022741"/>
    </source>
</evidence>
<dbReference type="Pfam" id="PF10431">
    <property type="entry name" value="ClpB_D2-small"/>
    <property type="match status" value="1"/>
</dbReference>
<keyword evidence="13" id="KW-0378">Hydrolase</keyword>
<reference evidence="13 14" key="1">
    <citation type="submission" date="2022-03" db="EMBL/GenBank/DDBJ databases">
        <title>Mucilaginibacter sp. isolated from the gut of Protaetia brevitarsis seulensis larvae.</title>
        <authorList>
            <person name="Won M."/>
            <person name="Kim S.-J."/>
            <person name="Kwon S.-W."/>
        </authorList>
    </citation>
    <scope>NUCLEOTIDE SEQUENCE [LARGE SCALE GENOMIC DNA]</scope>
    <source>
        <strain evidence="13 14">CFWR-12</strain>
    </source>
</reference>
<dbReference type="Pfam" id="PF00004">
    <property type="entry name" value="AAA"/>
    <property type="match status" value="1"/>
</dbReference>
<evidence type="ECO:0000256" key="4">
    <source>
        <dbReference type="ARBA" id="ARBA00022840"/>
    </source>
</evidence>
<evidence type="ECO:0000256" key="8">
    <source>
        <dbReference type="ARBA" id="ARBA00026057"/>
    </source>
</evidence>
<dbReference type="InterPro" id="IPR003959">
    <property type="entry name" value="ATPase_AAA_core"/>
</dbReference>
<keyword evidence="2 9" id="KW-0677">Repeat</keyword>
<evidence type="ECO:0000259" key="11">
    <source>
        <dbReference type="PROSITE" id="PS50151"/>
    </source>
</evidence>
<feature type="domain" description="Clp R" evidence="12">
    <location>
        <begin position="34"/>
        <end position="184"/>
    </location>
</feature>
<feature type="domain" description="UVR" evidence="11">
    <location>
        <begin position="464"/>
        <end position="499"/>
    </location>
</feature>
<dbReference type="PROSITE" id="PS00870">
    <property type="entry name" value="CLPAB_1"/>
    <property type="match status" value="1"/>
</dbReference>
<evidence type="ECO:0000256" key="6">
    <source>
        <dbReference type="ARBA" id="ARBA00023054"/>
    </source>
</evidence>
<dbReference type="Pfam" id="PF07724">
    <property type="entry name" value="AAA_2"/>
    <property type="match status" value="1"/>
</dbReference>
<keyword evidence="13" id="KW-0645">Protease</keyword>
<dbReference type="GO" id="GO:0005524">
    <property type="term" value="F:ATP binding"/>
    <property type="evidence" value="ECO:0007669"/>
    <property type="project" value="UniProtKB-KW"/>
</dbReference>
<keyword evidence="6" id="KW-0175">Coiled coil</keyword>
<dbReference type="Gene3D" id="3.40.50.300">
    <property type="entry name" value="P-loop containing nucleotide triphosphate hydrolases"/>
    <property type="match status" value="2"/>
</dbReference>
<keyword evidence="7 10" id="KW-0143">Chaperone</keyword>
<dbReference type="PROSITE" id="PS51903">
    <property type="entry name" value="CLP_R"/>
    <property type="match status" value="1"/>
</dbReference>
<evidence type="ECO:0000256" key="10">
    <source>
        <dbReference type="RuleBase" id="RU004432"/>
    </source>
</evidence>
<accession>A0ABY4C147</accession>
<dbReference type="InterPro" id="IPR001943">
    <property type="entry name" value="UVR_dom"/>
</dbReference>
<dbReference type="InterPro" id="IPR019489">
    <property type="entry name" value="Clp_ATPase_C"/>
</dbReference>
<dbReference type="SUPFAM" id="SSF52540">
    <property type="entry name" value="P-loop containing nucleoside triphosphate hydrolases"/>
    <property type="match status" value="2"/>
</dbReference>
<evidence type="ECO:0000313" key="14">
    <source>
        <dbReference type="Proteomes" id="UP000832097"/>
    </source>
</evidence>
<dbReference type="InterPro" id="IPR041546">
    <property type="entry name" value="ClpA/ClpB_AAA_lid"/>
</dbReference>
<protein>
    <submittedName>
        <fullName evidence="13">ATP-dependent Clp protease ATP-binding subunit</fullName>
    </submittedName>
</protein>
<dbReference type="RefSeq" id="WP_243555705.1">
    <property type="nucleotide sequence ID" value="NZ_CP094528.1"/>
</dbReference>
<dbReference type="SUPFAM" id="SSF81923">
    <property type="entry name" value="Double Clp-N motif"/>
    <property type="match status" value="1"/>
</dbReference>
<dbReference type="PROSITE" id="PS00871">
    <property type="entry name" value="CLPAB_2"/>
    <property type="match status" value="1"/>
</dbReference>
<keyword evidence="3 10" id="KW-0547">Nucleotide-binding</keyword>
<dbReference type="SMART" id="SM00382">
    <property type="entry name" value="AAA"/>
    <property type="match status" value="2"/>
</dbReference>
<keyword evidence="4 10" id="KW-0067">ATP-binding</keyword>
<keyword evidence="5" id="KW-0346">Stress response</keyword>
<dbReference type="InterPro" id="IPR004176">
    <property type="entry name" value="Clp_R_N"/>
</dbReference>
<dbReference type="Pfam" id="PF17871">
    <property type="entry name" value="AAA_lid_9"/>
    <property type="match status" value="1"/>
</dbReference>
<dbReference type="CDD" id="cd19499">
    <property type="entry name" value="RecA-like_ClpB_Hsp104-like"/>
    <property type="match status" value="1"/>
</dbReference>
<organism evidence="13 14">
    <name type="scientific">Agromyces larvae</name>
    <dbReference type="NCBI Taxonomy" id="2929802"/>
    <lineage>
        <taxon>Bacteria</taxon>
        <taxon>Bacillati</taxon>
        <taxon>Actinomycetota</taxon>
        <taxon>Actinomycetes</taxon>
        <taxon>Micrococcales</taxon>
        <taxon>Microbacteriaceae</taxon>
        <taxon>Agromyces</taxon>
    </lineage>
</organism>
<comment type="subunit">
    <text evidence="8">Homohexamer. The oligomerization is ATP-dependent.</text>
</comment>
<dbReference type="SMART" id="SM01086">
    <property type="entry name" value="ClpB_D2-small"/>
    <property type="match status" value="1"/>
</dbReference>
<gene>
    <name evidence="13" type="ORF">MTO99_18720</name>
</gene>
<sequence>MPEDFNEAGSSSFDEFLARYLAGEQARQARSIDLSRFLTARTQSILQRAGRFALERGQTDLDALHILRVIVEDDAVKQAIQRIGASPERIITATEQRLPAALDLEEDSLRQAQRAATITPSASRALFHSYQVARSSGSTYIDPEHLFFALVLGQDAPAGQVLARAGVTAEALTQGLAGDSLRQAQGANGDEYGDEALRPAQGAESSTPMLDKFGTDLTELAENGELDPVIGRVDEIEQTIEILSRRTKNNPVLVGEAGVGKTAIVEGLARAIVEASVPEALLGKRVISLDLPGMLAGTRYRGDFEERLTKTMEEIAANKGEFIVFIDEIHTVVGAGGSGDGGTDAGNILKPRLARGDLHLVGATTLNEYRKIEKDPALERRFQPVRVGEPSIEDAVLILQGLKPAYEQHHGVEYTDAAIRAAVELSDRYLSDRVLPDKAIDLIDQAGARLRLKLGVKVDVSELIERLATLEADKNAAVTAEHYEEASRIRDEISKVQDRLDEASATGRATAAAQEAVIDEPEIAAVISRATGIPVNRLTETERERLGSLEQELHARVIGQDDAVTAVAKAVRRNRTGMGDAKRPVGSFLFLGPTGVGKTELARALADRLFPSTGSGTDHIIRFDMSEFGERHTVSRLVGAPPGYVGYDEAGQLTERVRRNPYSIVLFDEIEKAHPDVFNLLLQVLDDGRLTDGQGRTVDFRNTVVVMTSNLGSEFLASRSGALGFVAGTDASGFSSADEVRARVMGKVREAMRPEFLNRIDEIVLFQKLTQHEIAQIVRLMLGDTERRLAAREVAIEVTDAAVEWLGAHGYEPEFGARPLRRLIQREVDDRIADLFVSGDLGDGEAVKVDASDGALTVASVPRAVLDQPIAA</sequence>
<dbReference type="EMBL" id="CP094528">
    <property type="protein sequence ID" value="UOE44162.1"/>
    <property type="molecule type" value="Genomic_DNA"/>
</dbReference>